<feature type="domain" description="Ig-like" evidence="7">
    <location>
        <begin position="478"/>
        <end position="558"/>
    </location>
</feature>
<dbReference type="SUPFAM" id="SSF48726">
    <property type="entry name" value="Immunoglobulin"/>
    <property type="match status" value="7"/>
</dbReference>
<dbReference type="InterPro" id="IPR007110">
    <property type="entry name" value="Ig-like_dom"/>
</dbReference>
<accession>A0AA88NDV1</accession>
<dbReference type="EMBL" id="JAVHJS010000006">
    <property type="protein sequence ID" value="KAK2855120.1"/>
    <property type="molecule type" value="Genomic_DNA"/>
</dbReference>
<organism evidence="8 9">
    <name type="scientific">Tachysurus vachellii</name>
    <name type="common">Darkbarbel catfish</name>
    <name type="synonym">Pelteobagrus vachellii</name>
    <dbReference type="NCBI Taxonomy" id="175792"/>
    <lineage>
        <taxon>Eukaryota</taxon>
        <taxon>Metazoa</taxon>
        <taxon>Chordata</taxon>
        <taxon>Craniata</taxon>
        <taxon>Vertebrata</taxon>
        <taxon>Euteleostomi</taxon>
        <taxon>Actinopterygii</taxon>
        <taxon>Neopterygii</taxon>
        <taxon>Teleostei</taxon>
        <taxon>Ostariophysi</taxon>
        <taxon>Siluriformes</taxon>
        <taxon>Bagridae</taxon>
        <taxon>Tachysurus</taxon>
    </lineage>
</organism>
<evidence type="ECO:0000256" key="1">
    <source>
        <dbReference type="ARBA" id="ARBA00022729"/>
    </source>
</evidence>
<feature type="domain" description="Ig-like" evidence="7">
    <location>
        <begin position="393"/>
        <end position="472"/>
    </location>
</feature>
<reference evidence="8" key="1">
    <citation type="submission" date="2023-08" db="EMBL/GenBank/DDBJ databases">
        <title>Pelteobagrus vachellii genome.</title>
        <authorList>
            <person name="Liu H."/>
        </authorList>
    </citation>
    <scope>NUCLEOTIDE SEQUENCE</scope>
    <source>
        <strain evidence="8">PRFRI_2022a</strain>
        <tissue evidence="8">Muscle</tissue>
    </source>
</reference>
<dbReference type="InterPro" id="IPR052598">
    <property type="entry name" value="IgSF_CEA-related"/>
</dbReference>
<evidence type="ECO:0000256" key="4">
    <source>
        <dbReference type="ARBA" id="ARBA00023319"/>
    </source>
</evidence>
<dbReference type="PROSITE" id="PS50835">
    <property type="entry name" value="IG_LIKE"/>
    <property type="match status" value="6"/>
</dbReference>
<gene>
    <name evidence="8" type="ORF">Q7C36_006989</name>
</gene>
<dbReference type="InterPro" id="IPR036179">
    <property type="entry name" value="Ig-like_dom_sf"/>
</dbReference>
<dbReference type="AlphaFoldDB" id="A0AA88NDV1"/>
<proteinExistence type="predicted"/>
<dbReference type="SMART" id="SM00408">
    <property type="entry name" value="IGc2"/>
    <property type="match status" value="5"/>
</dbReference>
<feature type="domain" description="Ig-like" evidence="7">
    <location>
        <begin position="213"/>
        <end position="292"/>
    </location>
</feature>
<keyword evidence="5" id="KW-0812">Transmembrane</keyword>
<protein>
    <recommendedName>
        <fullName evidence="7">Ig-like domain-containing protein</fullName>
    </recommendedName>
</protein>
<dbReference type="InterPro" id="IPR003599">
    <property type="entry name" value="Ig_sub"/>
</dbReference>
<keyword evidence="2" id="KW-1015">Disulfide bond</keyword>
<keyword evidence="3" id="KW-0325">Glycoprotein</keyword>
<dbReference type="Pfam" id="PF13927">
    <property type="entry name" value="Ig_3"/>
    <property type="match status" value="3"/>
</dbReference>
<keyword evidence="1 6" id="KW-0732">Signal</keyword>
<keyword evidence="4" id="KW-0393">Immunoglobulin domain</keyword>
<feature type="signal peptide" evidence="6">
    <location>
        <begin position="1"/>
        <end position="22"/>
    </location>
</feature>
<evidence type="ECO:0000256" key="6">
    <source>
        <dbReference type="SAM" id="SignalP"/>
    </source>
</evidence>
<evidence type="ECO:0000256" key="3">
    <source>
        <dbReference type="ARBA" id="ARBA00023180"/>
    </source>
</evidence>
<comment type="caution">
    <text evidence="8">The sequence shown here is derived from an EMBL/GenBank/DDBJ whole genome shotgun (WGS) entry which is preliminary data.</text>
</comment>
<name>A0AA88NDV1_TACVA</name>
<evidence type="ECO:0000313" key="9">
    <source>
        <dbReference type="Proteomes" id="UP001187315"/>
    </source>
</evidence>
<keyword evidence="5" id="KW-0472">Membrane</keyword>
<sequence length="674" mass="72911">MESNLFCCFTIIITSYITGVASQTLTASANPLVVGGNVTLTLKPLTNITAGSWLFDGNILLFWYPDKFIVSDSHKGRISFNLSTSQITLYSAQVSDSGPYVLQGMNPIVKAELMLSVQVPITNVSLTVSKTQLVEFNDSVVFTCTANGTPLAFTWYNDSSEVTAANVEIYPNGSGLIISNVTRYDSGPFHCFVANGISNGTSRSISLDVNYGPSNLTLTVLPNMMNYISGSNITLSCSGESKPAALFHWSYNSVSLNINSSTFKLTNATRNQTGIYACIAQNSVTLRYASITRTIIIIDPLSAALVVPVGEPPILNNSFALTCDITGQLDSVYWIKDGIHLVPDSRLSLSNQNKTLTFNNLILSDNGKYQCVANNAVSNVTSMAYYLTVNYGPWSTRIYGPAIAEVGSNVTLNCSASSQPASQYSWFFQGSKVAEGSVYQAYSLSLNSSGQYTCLAHNNITGGNSSTTWNLTVIVGISSVVVTPSTLIPLASKDMQLFCNVTGSFNSIQWLKDNQPLNTTAAKSIYMNDTTIDFHPLQITDDGLYKCVATDAFRPHVSLPYSLLVNYGPLDVTITADIKAATILLCNAKSQPPSVYNWFLNNTVLKEDAVLVLPLLPPLGYNYTCVAINPLTNDTMSASYIISERNAAVPFQTSMLLTALCALVLPVFMLMKPF</sequence>
<evidence type="ECO:0000313" key="8">
    <source>
        <dbReference type="EMBL" id="KAK2855120.1"/>
    </source>
</evidence>
<dbReference type="CDD" id="cd00096">
    <property type="entry name" value="Ig"/>
    <property type="match status" value="1"/>
</dbReference>
<dbReference type="InterPro" id="IPR003598">
    <property type="entry name" value="Ig_sub2"/>
</dbReference>
<keyword evidence="5" id="KW-1133">Transmembrane helix</keyword>
<dbReference type="InterPro" id="IPR013783">
    <property type="entry name" value="Ig-like_fold"/>
</dbReference>
<feature type="domain" description="Ig-like" evidence="7">
    <location>
        <begin position="300"/>
        <end position="388"/>
    </location>
</feature>
<keyword evidence="9" id="KW-1185">Reference proteome</keyword>
<dbReference type="Gene3D" id="2.60.40.10">
    <property type="entry name" value="Immunoglobulins"/>
    <property type="match status" value="7"/>
</dbReference>
<feature type="chain" id="PRO_5041718661" description="Ig-like domain-containing protein" evidence="6">
    <location>
        <begin position="23"/>
        <end position="674"/>
    </location>
</feature>
<dbReference type="PANTHER" id="PTHR44337">
    <property type="entry name" value="CARCINOEMBRYONIC ANTIGEN-RELATED CELL ADHESION MOLECULE 8"/>
    <property type="match status" value="1"/>
</dbReference>
<feature type="domain" description="Ig-like" evidence="7">
    <location>
        <begin position="120"/>
        <end position="208"/>
    </location>
</feature>
<dbReference type="Pfam" id="PF07679">
    <property type="entry name" value="I-set"/>
    <property type="match status" value="2"/>
</dbReference>
<evidence type="ECO:0000256" key="2">
    <source>
        <dbReference type="ARBA" id="ARBA00023157"/>
    </source>
</evidence>
<dbReference type="PANTHER" id="PTHR44337:SF20">
    <property type="entry name" value="CARCINOEMBRYONIC ANTIGEN-RELATED CELL ADHESION MOLECULE 5-RELATED"/>
    <property type="match status" value="1"/>
</dbReference>
<feature type="domain" description="Ig-like" evidence="7">
    <location>
        <begin position="560"/>
        <end position="643"/>
    </location>
</feature>
<evidence type="ECO:0000256" key="5">
    <source>
        <dbReference type="SAM" id="Phobius"/>
    </source>
</evidence>
<dbReference type="Proteomes" id="UP001187315">
    <property type="component" value="Unassembled WGS sequence"/>
</dbReference>
<dbReference type="InterPro" id="IPR013098">
    <property type="entry name" value="Ig_I-set"/>
</dbReference>
<dbReference type="SMART" id="SM00409">
    <property type="entry name" value="IG"/>
    <property type="match status" value="6"/>
</dbReference>
<feature type="transmembrane region" description="Helical" evidence="5">
    <location>
        <begin position="651"/>
        <end position="671"/>
    </location>
</feature>
<evidence type="ECO:0000259" key="7">
    <source>
        <dbReference type="PROSITE" id="PS50835"/>
    </source>
</evidence>